<dbReference type="WBParaSite" id="nRc.2.0.1.t00224-RA">
    <property type="protein sequence ID" value="nRc.2.0.1.t00224-RA"/>
    <property type="gene ID" value="nRc.2.0.1.g00224"/>
</dbReference>
<reference evidence="3" key="1">
    <citation type="submission" date="2022-11" db="UniProtKB">
        <authorList>
            <consortium name="WormBaseParasite"/>
        </authorList>
    </citation>
    <scope>IDENTIFICATION</scope>
</reference>
<evidence type="ECO:0000313" key="3">
    <source>
        <dbReference type="WBParaSite" id="nRc.2.0.1.t00224-RA"/>
    </source>
</evidence>
<sequence>MFNPYPYDGRLQSKISPNPLSVIRTLLLLSIFDFPSCDDLTVLGRIYTSRHDHGHDGRDQLDCAKKNRR</sequence>
<evidence type="ECO:0000256" key="1">
    <source>
        <dbReference type="SAM" id="MobiDB-lite"/>
    </source>
</evidence>
<accession>A0A915HEW5</accession>
<dbReference type="AlphaFoldDB" id="A0A915HEW5"/>
<keyword evidence="2" id="KW-1185">Reference proteome</keyword>
<proteinExistence type="predicted"/>
<evidence type="ECO:0000313" key="2">
    <source>
        <dbReference type="Proteomes" id="UP000887565"/>
    </source>
</evidence>
<protein>
    <submittedName>
        <fullName evidence="3">Uncharacterized protein</fullName>
    </submittedName>
</protein>
<organism evidence="2 3">
    <name type="scientific">Romanomermis culicivorax</name>
    <name type="common">Nematode worm</name>
    <dbReference type="NCBI Taxonomy" id="13658"/>
    <lineage>
        <taxon>Eukaryota</taxon>
        <taxon>Metazoa</taxon>
        <taxon>Ecdysozoa</taxon>
        <taxon>Nematoda</taxon>
        <taxon>Enoplea</taxon>
        <taxon>Dorylaimia</taxon>
        <taxon>Mermithida</taxon>
        <taxon>Mermithoidea</taxon>
        <taxon>Mermithidae</taxon>
        <taxon>Romanomermis</taxon>
    </lineage>
</organism>
<name>A0A915HEW5_ROMCU</name>
<feature type="region of interest" description="Disordered" evidence="1">
    <location>
        <begin position="49"/>
        <end position="69"/>
    </location>
</feature>
<dbReference type="Proteomes" id="UP000887565">
    <property type="component" value="Unplaced"/>
</dbReference>